<feature type="transmembrane region" description="Helical" evidence="1">
    <location>
        <begin position="80"/>
        <end position="101"/>
    </location>
</feature>
<accession>A0A401LEC5</accession>
<sequence>MTAKKRFLRKQKKWKAWGAAIATEEILMDQEASILFPTMCDKLQKAMAIRPEYDITKEIITEQYQSDQQKRRYAPKLQQTAVMLFADFFIFIGLLLLFYICGQYFDVLWFTGSVVMACGISSVLFFLFCEWLVFYLYRIFEKED</sequence>
<name>A0A401LEC5_9FIRM</name>
<keyword evidence="1" id="KW-1133">Transmembrane helix</keyword>
<keyword evidence="1" id="KW-0812">Transmembrane</keyword>
<keyword evidence="1" id="KW-0472">Membrane</keyword>
<evidence type="ECO:0000256" key="1">
    <source>
        <dbReference type="SAM" id="Phobius"/>
    </source>
</evidence>
<reference evidence="2 3" key="1">
    <citation type="submission" date="2018-10" db="EMBL/GenBank/DDBJ databases">
        <title>Draft Genome Sequence of Anaerotignum sp. KCTC 15736.</title>
        <authorList>
            <person name="Choi S.H."/>
            <person name="Kim J.S."/>
            <person name="Kang S.W."/>
            <person name="Lee J.S."/>
            <person name="Park S.H."/>
        </authorList>
    </citation>
    <scope>NUCLEOTIDE SEQUENCE [LARGE SCALE GENOMIC DNA]</scope>
    <source>
        <strain evidence="2 3">KCTC 15736</strain>
    </source>
</reference>
<evidence type="ECO:0000313" key="3">
    <source>
        <dbReference type="Proteomes" id="UP000287361"/>
    </source>
</evidence>
<gene>
    <name evidence="2" type="ORF">KGMB03357_15820</name>
</gene>
<dbReference type="EMBL" id="BHVZ01000004">
    <property type="protein sequence ID" value="GCB29921.1"/>
    <property type="molecule type" value="Genomic_DNA"/>
</dbReference>
<dbReference type="AlphaFoldDB" id="A0A401LEC5"/>
<feature type="transmembrane region" description="Helical" evidence="1">
    <location>
        <begin position="107"/>
        <end position="137"/>
    </location>
</feature>
<organism evidence="2 3">
    <name type="scientific">Anaerotignum faecicola</name>
    <dbReference type="NCBI Taxonomy" id="2358141"/>
    <lineage>
        <taxon>Bacteria</taxon>
        <taxon>Bacillati</taxon>
        <taxon>Bacillota</taxon>
        <taxon>Clostridia</taxon>
        <taxon>Lachnospirales</taxon>
        <taxon>Anaerotignaceae</taxon>
        <taxon>Anaerotignum</taxon>
    </lineage>
</organism>
<proteinExistence type="predicted"/>
<protein>
    <submittedName>
        <fullName evidence="2">Uncharacterized protein</fullName>
    </submittedName>
</protein>
<evidence type="ECO:0000313" key="2">
    <source>
        <dbReference type="EMBL" id="GCB29921.1"/>
    </source>
</evidence>
<comment type="caution">
    <text evidence="2">The sequence shown here is derived from an EMBL/GenBank/DDBJ whole genome shotgun (WGS) entry which is preliminary data.</text>
</comment>
<dbReference type="Proteomes" id="UP000287361">
    <property type="component" value="Unassembled WGS sequence"/>
</dbReference>
<keyword evidence="3" id="KW-1185">Reference proteome</keyword>